<dbReference type="SFLD" id="SFLDG01129">
    <property type="entry name" value="C1.5:_HAD__Beta-PGM__Phosphata"/>
    <property type="match status" value="1"/>
</dbReference>
<dbReference type="EMBL" id="CATQJA010002703">
    <property type="protein sequence ID" value="CAJ0585284.1"/>
    <property type="molecule type" value="Genomic_DNA"/>
</dbReference>
<gene>
    <name evidence="1" type="ORF">MSPICULIGERA_LOCUS23311</name>
</gene>
<accession>A0AA36DCM4</accession>
<dbReference type="InterPro" id="IPR023214">
    <property type="entry name" value="HAD_sf"/>
</dbReference>
<dbReference type="CDD" id="cd16415">
    <property type="entry name" value="HAD_dREG-2_like"/>
    <property type="match status" value="1"/>
</dbReference>
<evidence type="ECO:0000313" key="1">
    <source>
        <dbReference type="EMBL" id="CAJ0585284.1"/>
    </source>
</evidence>
<comment type="caution">
    <text evidence="1">The sequence shown here is derived from an EMBL/GenBank/DDBJ whole genome shotgun (WGS) entry which is preliminary data.</text>
</comment>
<dbReference type="InterPro" id="IPR044924">
    <property type="entry name" value="HAD-SF_hydro_IA_REG-2-like_cap"/>
</dbReference>
<dbReference type="InterPro" id="IPR011949">
    <property type="entry name" value="HAD-SF_hydro_IA_REG-2-like"/>
</dbReference>
<dbReference type="GO" id="GO:0005634">
    <property type="term" value="C:nucleus"/>
    <property type="evidence" value="ECO:0007669"/>
    <property type="project" value="TreeGrafter"/>
</dbReference>
<dbReference type="InterPro" id="IPR006439">
    <property type="entry name" value="HAD-SF_hydro_IA"/>
</dbReference>
<dbReference type="PANTHER" id="PTHR46191:SF2">
    <property type="entry name" value="HALOACID DEHALOGENASE-LIKE HYDROLASE DOMAIN-CONTAINING PROTEIN 3"/>
    <property type="match status" value="1"/>
</dbReference>
<dbReference type="NCBIfam" id="TIGR01549">
    <property type="entry name" value="HAD-SF-IA-v1"/>
    <property type="match status" value="1"/>
</dbReference>
<dbReference type="SFLD" id="SFLDS00003">
    <property type="entry name" value="Haloacid_Dehalogenase"/>
    <property type="match status" value="1"/>
</dbReference>
<dbReference type="AlphaFoldDB" id="A0AA36DCM4"/>
<dbReference type="NCBIfam" id="TIGR02252">
    <property type="entry name" value="DREG-2"/>
    <property type="match status" value="1"/>
</dbReference>
<dbReference type="Pfam" id="PF00702">
    <property type="entry name" value="Hydrolase"/>
    <property type="match status" value="1"/>
</dbReference>
<proteinExistence type="predicted"/>
<organism evidence="1 2">
    <name type="scientific">Mesorhabditis spiculigera</name>
    <dbReference type="NCBI Taxonomy" id="96644"/>
    <lineage>
        <taxon>Eukaryota</taxon>
        <taxon>Metazoa</taxon>
        <taxon>Ecdysozoa</taxon>
        <taxon>Nematoda</taxon>
        <taxon>Chromadorea</taxon>
        <taxon>Rhabditida</taxon>
        <taxon>Rhabditina</taxon>
        <taxon>Rhabditomorpha</taxon>
        <taxon>Rhabditoidea</taxon>
        <taxon>Rhabditidae</taxon>
        <taxon>Mesorhabditinae</taxon>
        <taxon>Mesorhabditis</taxon>
    </lineage>
</organism>
<sequence length="251" mass="28715">MLSISRRQIHTRQRLAIKVLSFDAMDTLIRLRESPATVYSRQAEKMGLQVDESLVKSAFPSAFSRLAHEFPGFGHSSVGAERWWAHLIHAVVQAGAKSPPSKAKLESLSKFLYEYYKDPQHWKPCDEKIPEVLEKLRARKIPLAIISNFDGRLRDLLKSLKMADYFEYIALSGELGHDKPDPRIFQTVIDHFKLATPAELLHIGDHPRKDYEAARNFGAHALLYDPKQTTDDDKNRISDFESIFEFLPVNA</sequence>
<name>A0AA36DCM4_9BILA</name>
<feature type="non-terminal residue" evidence="1">
    <location>
        <position position="1"/>
    </location>
</feature>
<dbReference type="Gene3D" id="3.40.50.1000">
    <property type="entry name" value="HAD superfamily/HAD-like"/>
    <property type="match status" value="1"/>
</dbReference>
<dbReference type="Gene3D" id="1.10.150.720">
    <property type="entry name" value="Haloacid dehalogenase-like hydrolase"/>
    <property type="match status" value="1"/>
</dbReference>
<protein>
    <recommendedName>
        <fullName evidence="3">Haloacid dehalogenase-like hydrolase domain-containing protein 3</fullName>
    </recommendedName>
</protein>
<reference evidence="1" key="1">
    <citation type="submission" date="2023-06" db="EMBL/GenBank/DDBJ databases">
        <authorList>
            <person name="Delattre M."/>
        </authorList>
    </citation>
    <scope>NUCLEOTIDE SEQUENCE</scope>
    <source>
        <strain evidence="1">AF72</strain>
    </source>
</reference>
<dbReference type="InterPro" id="IPR051828">
    <property type="entry name" value="HAD-like_hydrolase_domain"/>
</dbReference>
<dbReference type="SUPFAM" id="SSF56784">
    <property type="entry name" value="HAD-like"/>
    <property type="match status" value="1"/>
</dbReference>
<keyword evidence="2" id="KW-1185">Reference proteome</keyword>
<evidence type="ECO:0008006" key="3">
    <source>
        <dbReference type="Google" id="ProtNLM"/>
    </source>
</evidence>
<dbReference type="Proteomes" id="UP001177023">
    <property type="component" value="Unassembled WGS sequence"/>
</dbReference>
<dbReference type="PANTHER" id="PTHR46191">
    <property type="match status" value="1"/>
</dbReference>
<evidence type="ECO:0000313" key="2">
    <source>
        <dbReference type="Proteomes" id="UP001177023"/>
    </source>
</evidence>
<dbReference type="InterPro" id="IPR036412">
    <property type="entry name" value="HAD-like_sf"/>
</dbReference>